<dbReference type="AlphaFoldDB" id="A0A9D2UDE6"/>
<evidence type="ECO:0000259" key="2">
    <source>
        <dbReference type="Pfam" id="PF07714"/>
    </source>
</evidence>
<feature type="region of interest" description="Disordered" evidence="1">
    <location>
        <begin position="306"/>
        <end position="328"/>
    </location>
</feature>
<dbReference type="Gene3D" id="1.10.510.10">
    <property type="entry name" value="Transferase(Phosphotransferase) domain 1"/>
    <property type="match status" value="1"/>
</dbReference>
<name>A0A9D2UDE6_9MICC</name>
<proteinExistence type="predicted"/>
<feature type="compositionally biased region" description="Basic residues" evidence="1">
    <location>
        <begin position="314"/>
        <end position="327"/>
    </location>
</feature>
<feature type="region of interest" description="Disordered" evidence="1">
    <location>
        <begin position="1"/>
        <end position="29"/>
    </location>
</feature>
<protein>
    <submittedName>
        <fullName evidence="3">Protein kinase</fullName>
    </submittedName>
</protein>
<dbReference type="Proteomes" id="UP000823908">
    <property type="component" value="Unassembled WGS sequence"/>
</dbReference>
<dbReference type="Pfam" id="PF07714">
    <property type="entry name" value="PK_Tyr_Ser-Thr"/>
    <property type="match status" value="1"/>
</dbReference>
<evidence type="ECO:0000256" key="1">
    <source>
        <dbReference type="SAM" id="MobiDB-lite"/>
    </source>
</evidence>
<reference evidence="3" key="1">
    <citation type="journal article" date="2021" name="PeerJ">
        <title>Extensive microbial diversity within the chicken gut microbiome revealed by metagenomics and culture.</title>
        <authorList>
            <person name="Gilroy R."/>
            <person name="Ravi A."/>
            <person name="Getino M."/>
            <person name="Pursley I."/>
            <person name="Horton D.L."/>
            <person name="Alikhan N.F."/>
            <person name="Baker D."/>
            <person name="Gharbi K."/>
            <person name="Hall N."/>
            <person name="Watson M."/>
            <person name="Adriaenssens E.M."/>
            <person name="Foster-Nyarko E."/>
            <person name="Jarju S."/>
            <person name="Secka A."/>
            <person name="Antonio M."/>
            <person name="Oren A."/>
            <person name="Chaudhuri R.R."/>
            <person name="La Ragione R."/>
            <person name="Hildebrand F."/>
            <person name="Pallen M.J."/>
        </authorList>
    </citation>
    <scope>NUCLEOTIDE SEQUENCE</scope>
    <source>
        <strain evidence="3">ChiHjej10B9-4811</strain>
    </source>
</reference>
<dbReference type="InterPro" id="IPR011009">
    <property type="entry name" value="Kinase-like_dom_sf"/>
</dbReference>
<evidence type="ECO:0000313" key="3">
    <source>
        <dbReference type="EMBL" id="HJD50351.1"/>
    </source>
</evidence>
<dbReference type="SUPFAM" id="SSF56112">
    <property type="entry name" value="Protein kinase-like (PK-like)"/>
    <property type="match status" value="1"/>
</dbReference>
<keyword evidence="3" id="KW-0808">Transferase</keyword>
<dbReference type="GO" id="GO:0004672">
    <property type="term" value="F:protein kinase activity"/>
    <property type="evidence" value="ECO:0007669"/>
    <property type="project" value="InterPro"/>
</dbReference>
<dbReference type="InterPro" id="IPR001245">
    <property type="entry name" value="Ser-Thr/Tyr_kinase_cat_dom"/>
</dbReference>
<gene>
    <name evidence="3" type="ORF">H9908_00565</name>
</gene>
<organism evidence="3 4">
    <name type="scientific">Candidatus Rothia avistercoris</name>
    <dbReference type="NCBI Taxonomy" id="2840479"/>
    <lineage>
        <taxon>Bacteria</taxon>
        <taxon>Bacillati</taxon>
        <taxon>Actinomycetota</taxon>
        <taxon>Actinomycetes</taxon>
        <taxon>Micrococcales</taxon>
        <taxon>Micrococcaceae</taxon>
        <taxon>Rothia</taxon>
    </lineage>
</organism>
<dbReference type="EMBL" id="DWUS01000015">
    <property type="protein sequence ID" value="HJD50351.1"/>
    <property type="molecule type" value="Genomic_DNA"/>
</dbReference>
<reference evidence="3" key="2">
    <citation type="submission" date="2021-04" db="EMBL/GenBank/DDBJ databases">
        <authorList>
            <person name="Gilroy R."/>
        </authorList>
    </citation>
    <scope>NUCLEOTIDE SEQUENCE</scope>
    <source>
        <strain evidence="3">ChiHjej10B9-4811</strain>
    </source>
</reference>
<comment type="caution">
    <text evidence="3">The sequence shown here is derived from an EMBL/GenBank/DDBJ whole genome shotgun (WGS) entry which is preliminary data.</text>
</comment>
<sequence>MTTPTDLPQPTRASAPLEPENDQALPIPGNLPDVTPRYRLESGAHHSTWIVDCGYQSAAHFELQAGPYTLTQITGDAEASAKSAERLCSLTSHPAVLRVDAVTSSQDSYHIWYEPAEAGTLADYCRAKGKLSLGQVTTVARALTQALAYLHEQGFAYSELAARHCVFTVRGELKLLAPDIDTRPLASAVQKSRQADDIAACAALLWLCLTGEEPKAMRLRAPLNLAVPQASDALAQTLEDAIDSRAQQPQLTDLLALIELAADPEPLELHLSAHQSVRPRLPAYRQPAPIEPRRAVKQRRQMYGKLPDVSRGNKTPHRRKPSLKRRAVGTGQMQMGQYLRERWALSGAVLIGALALGGAGYQLLASEPQHDSATPAAVEAAGSLPALAPSETDQQPASEKPQTEVEQDQVVTLELSDDDVALLAVELVAARSRVLASGEATEIGDYAVLGSPLAEADSQLLAHEGAASLADMNTELVDISEITATENGYRLLATVQATGYSPAGSDQELAVQGISRHDERVLQRVELTLQLESGTYLLTEARPLPLDPSAL</sequence>
<keyword evidence="3" id="KW-0418">Kinase</keyword>
<accession>A0A9D2UDE6</accession>
<feature type="region of interest" description="Disordered" evidence="1">
    <location>
        <begin position="388"/>
        <end position="407"/>
    </location>
</feature>
<evidence type="ECO:0000313" key="4">
    <source>
        <dbReference type="Proteomes" id="UP000823908"/>
    </source>
</evidence>
<feature type="compositionally biased region" description="Polar residues" evidence="1">
    <location>
        <begin position="1"/>
        <end position="12"/>
    </location>
</feature>
<feature type="domain" description="Serine-threonine/tyrosine-protein kinase catalytic" evidence="2">
    <location>
        <begin position="79"/>
        <end position="174"/>
    </location>
</feature>